<dbReference type="RefSeq" id="WP_027463213.1">
    <property type="nucleotide sequence ID" value="NZ_CP021081.1"/>
</dbReference>
<evidence type="ECO:0000313" key="3">
    <source>
        <dbReference type="Proteomes" id="UP000259030"/>
    </source>
</evidence>
<protein>
    <submittedName>
        <fullName evidence="2">Metalloenzyme domain protein</fullName>
    </submittedName>
</protein>
<dbReference type="InterPro" id="IPR006124">
    <property type="entry name" value="Metalloenzyme"/>
</dbReference>
<evidence type="ECO:0000259" key="1">
    <source>
        <dbReference type="Pfam" id="PF01676"/>
    </source>
</evidence>
<dbReference type="GO" id="GO:0046872">
    <property type="term" value="F:metal ion binding"/>
    <property type="evidence" value="ECO:0007669"/>
    <property type="project" value="InterPro"/>
</dbReference>
<dbReference type="Pfam" id="PF01676">
    <property type="entry name" value="Metalloenzyme"/>
    <property type="match status" value="1"/>
</dbReference>
<accession>A0A221SSM3</accession>
<sequence>MRVWVALDGVGHPLDAPPGGVWEQALPTLRALVDGGVALDATLGVPGLPQSGTGQACWLTGRDAVAVMGEHFGPQPGPTLRRLLDEHALPGRLARAGGRVALLNHYAPAFLEAPARRGRLGCFPYAFRAAGGPLNPPGLPAVRVSLGLGYEPPWEEAFLGLDGVVRLGGEVARAARAADLLVVDLWFSDLLGHAGGTPTPVGVLRAGRAYLERVDAFVRGLLDGGAEVVLSSDHGNLEDLRVKSHTVARVPLAWSGGRVEGVADVVQGGAWVARWAGLPVDAGA</sequence>
<dbReference type="EMBL" id="CP021081">
    <property type="protein sequence ID" value="ASN79638.1"/>
    <property type="molecule type" value="Genomic_DNA"/>
</dbReference>
<gene>
    <name evidence="2" type="ORF">DFI_00240</name>
</gene>
<feature type="domain" description="Metalloenzyme" evidence="1">
    <location>
        <begin position="178"/>
        <end position="263"/>
    </location>
</feature>
<dbReference type="GO" id="GO:0003824">
    <property type="term" value="F:catalytic activity"/>
    <property type="evidence" value="ECO:0007669"/>
    <property type="project" value="InterPro"/>
</dbReference>
<dbReference type="InterPro" id="IPR017850">
    <property type="entry name" value="Alkaline_phosphatase_core_sf"/>
</dbReference>
<reference evidence="2 3" key="1">
    <citation type="submission" date="2017-05" db="EMBL/GenBank/DDBJ databases">
        <title>The complete genome sequence of Deinococcus ficus isolated from the rhizosphere of the Ficus religiosa L. in Taiwan.</title>
        <authorList>
            <person name="Wu K.-M."/>
            <person name="Liao T.-L."/>
            <person name="Liu Y.-M."/>
            <person name="Young C.-C."/>
            <person name="Tsai S.-F."/>
        </authorList>
    </citation>
    <scope>NUCLEOTIDE SEQUENCE [LARGE SCALE GENOMIC DNA]</scope>
    <source>
        <strain evidence="2 3">CC-FR2-10</strain>
    </source>
</reference>
<organism evidence="2 3">
    <name type="scientific">Deinococcus ficus</name>
    <dbReference type="NCBI Taxonomy" id="317577"/>
    <lineage>
        <taxon>Bacteria</taxon>
        <taxon>Thermotogati</taxon>
        <taxon>Deinococcota</taxon>
        <taxon>Deinococci</taxon>
        <taxon>Deinococcales</taxon>
        <taxon>Deinococcaceae</taxon>
        <taxon>Deinococcus</taxon>
    </lineage>
</organism>
<keyword evidence="3" id="KW-1185">Reference proteome</keyword>
<proteinExistence type="predicted"/>
<evidence type="ECO:0000313" key="2">
    <source>
        <dbReference type="EMBL" id="ASN79638.1"/>
    </source>
</evidence>
<dbReference type="Gene3D" id="3.40.720.10">
    <property type="entry name" value="Alkaline Phosphatase, subunit A"/>
    <property type="match status" value="1"/>
</dbReference>
<dbReference type="AlphaFoldDB" id="A0A221SSM3"/>
<dbReference type="SUPFAM" id="SSF53649">
    <property type="entry name" value="Alkaline phosphatase-like"/>
    <property type="match status" value="1"/>
</dbReference>
<dbReference type="KEGG" id="dfc:DFI_00240"/>
<dbReference type="Proteomes" id="UP000259030">
    <property type="component" value="Chromosome"/>
</dbReference>
<dbReference type="STRING" id="317577.GCA_000419625_01135"/>
<name>A0A221SSM3_9DEIO</name>